<gene>
    <name evidence="2" type="ORF">OOU_Y34scaffold01018g32</name>
</gene>
<dbReference type="InterPro" id="IPR037523">
    <property type="entry name" value="VOC_core"/>
</dbReference>
<feature type="domain" description="VOC" evidence="1">
    <location>
        <begin position="16"/>
        <end position="138"/>
    </location>
</feature>
<evidence type="ECO:0000259" key="1">
    <source>
        <dbReference type="PROSITE" id="PS51819"/>
    </source>
</evidence>
<evidence type="ECO:0000313" key="2">
    <source>
        <dbReference type="EMBL" id="ELQ32901.1"/>
    </source>
</evidence>
<dbReference type="AlphaFoldDB" id="A0AA97NMK2"/>
<dbReference type="Pfam" id="PF00903">
    <property type="entry name" value="Glyoxalase"/>
    <property type="match status" value="1"/>
</dbReference>
<feature type="non-terminal residue" evidence="2">
    <location>
        <position position="1"/>
    </location>
</feature>
<name>A0AA97NMK2_PYRO3</name>
<dbReference type="PROSITE" id="PS51819">
    <property type="entry name" value="VOC"/>
    <property type="match status" value="1"/>
</dbReference>
<accession>A0AA97NMK2</accession>
<proteinExistence type="predicted"/>
<dbReference type="SUPFAM" id="SSF54593">
    <property type="entry name" value="Glyoxalase/Bleomycin resistance protein/Dihydroxybiphenyl dioxygenase"/>
    <property type="match status" value="1"/>
</dbReference>
<dbReference type="Proteomes" id="UP000011086">
    <property type="component" value="Unassembled WGS sequence"/>
</dbReference>
<reference evidence="2" key="1">
    <citation type="journal article" date="2012" name="PLoS Genet.">
        <title>Comparative analysis of the genomes of two field isolates of the rice blast fungus Magnaporthe oryzae.</title>
        <authorList>
            <person name="Xue M."/>
            <person name="Yang J."/>
            <person name="Li Z."/>
            <person name="Hu S."/>
            <person name="Yao N."/>
            <person name="Dean R.A."/>
            <person name="Zhao W."/>
            <person name="Shen M."/>
            <person name="Zhang H."/>
            <person name="Li C."/>
            <person name="Liu L."/>
            <person name="Cao L."/>
            <person name="Xu X."/>
            <person name="Xing Y."/>
            <person name="Hsiang T."/>
            <person name="Zhang Z."/>
            <person name="Xu J.R."/>
            <person name="Peng Y.L."/>
        </authorList>
    </citation>
    <scope>NUCLEOTIDE SEQUENCE</scope>
    <source>
        <strain evidence="2">Y34</strain>
    </source>
</reference>
<sequence length="195" mass="21762">HLLPIFQWPKVIQPVEIGHFVIRTREVAPLVTYYKMFFGAKVAAETHPITFLTYDDEHHRLAIILDPSAVPKPTGRPPPPTCGFDHLAFTVPSVGHLLRSYRQRRDAGLTPAYCLDHGMTLSMYYVDPDGNKVELQADCFESKADAVRFMGTKVFAANPRGVQYDPDELLQRLEAGETEAGLLAGMLGRKTIANL</sequence>
<protein>
    <submittedName>
        <fullName evidence="2">Biphenyl-2,3-diol 1,2-dioxygenase 3</fullName>
    </submittedName>
</protein>
<dbReference type="InterPro" id="IPR029068">
    <property type="entry name" value="Glyas_Bleomycin-R_OHBP_Dase"/>
</dbReference>
<dbReference type="InterPro" id="IPR004360">
    <property type="entry name" value="Glyas_Fos-R_dOase_dom"/>
</dbReference>
<organism evidence="2">
    <name type="scientific">Pyricularia oryzae (strain Y34)</name>
    <name type="common">Rice blast fungus</name>
    <name type="synonym">Magnaporthe oryzae</name>
    <dbReference type="NCBI Taxonomy" id="1143189"/>
    <lineage>
        <taxon>Eukaryota</taxon>
        <taxon>Fungi</taxon>
        <taxon>Dikarya</taxon>
        <taxon>Ascomycota</taxon>
        <taxon>Pezizomycotina</taxon>
        <taxon>Sordariomycetes</taxon>
        <taxon>Sordariomycetidae</taxon>
        <taxon>Magnaporthales</taxon>
        <taxon>Pyriculariaceae</taxon>
        <taxon>Pyricularia</taxon>
    </lineage>
</organism>
<dbReference type="EMBL" id="JH793957">
    <property type="protein sequence ID" value="ELQ32901.1"/>
    <property type="molecule type" value="Genomic_DNA"/>
</dbReference>
<dbReference type="Gene3D" id="3.10.180.10">
    <property type="entry name" value="2,3-Dihydroxybiphenyl 1,2-Dioxygenase, domain 1"/>
    <property type="match status" value="1"/>
</dbReference>